<dbReference type="EMBL" id="VXIV02002628">
    <property type="protein sequence ID" value="KAF6024046.1"/>
    <property type="molecule type" value="Genomic_DNA"/>
</dbReference>
<name>A0A7J7JEK9_BUGNE</name>
<evidence type="ECO:0000256" key="1">
    <source>
        <dbReference type="SAM" id="SignalP"/>
    </source>
</evidence>
<reference evidence="2" key="1">
    <citation type="submission" date="2020-06" db="EMBL/GenBank/DDBJ databases">
        <title>Draft genome of Bugula neritina, a colonial animal packing powerful symbionts and potential medicines.</title>
        <authorList>
            <person name="Rayko M."/>
        </authorList>
    </citation>
    <scope>NUCLEOTIDE SEQUENCE [LARGE SCALE GENOMIC DNA]</scope>
    <source>
        <strain evidence="2">Kwan_BN1</strain>
    </source>
</reference>
<comment type="caution">
    <text evidence="2">The sequence shown here is derived from an EMBL/GenBank/DDBJ whole genome shotgun (WGS) entry which is preliminary data.</text>
</comment>
<protein>
    <recommendedName>
        <fullName evidence="4">Secreted protein</fullName>
    </recommendedName>
</protein>
<keyword evidence="3" id="KW-1185">Reference proteome</keyword>
<feature type="signal peptide" evidence="1">
    <location>
        <begin position="1"/>
        <end position="28"/>
    </location>
</feature>
<keyword evidence="1" id="KW-0732">Signal</keyword>
<evidence type="ECO:0000313" key="2">
    <source>
        <dbReference type="EMBL" id="KAF6024046.1"/>
    </source>
</evidence>
<dbReference type="AlphaFoldDB" id="A0A7J7JEK9"/>
<organism evidence="2 3">
    <name type="scientific">Bugula neritina</name>
    <name type="common">Brown bryozoan</name>
    <name type="synonym">Sertularia neritina</name>
    <dbReference type="NCBI Taxonomy" id="10212"/>
    <lineage>
        <taxon>Eukaryota</taxon>
        <taxon>Metazoa</taxon>
        <taxon>Spiralia</taxon>
        <taxon>Lophotrochozoa</taxon>
        <taxon>Bryozoa</taxon>
        <taxon>Gymnolaemata</taxon>
        <taxon>Cheilostomatida</taxon>
        <taxon>Flustrina</taxon>
        <taxon>Buguloidea</taxon>
        <taxon>Bugulidae</taxon>
        <taxon>Bugula</taxon>
    </lineage>
</organism>
<gene>
    <name evidence="2" type="ORF">EB796_017652</name>
</gene>
<sequence length="84" mass="9522">MLQHVWSRKAPASTWLLLLHGRSCGTGAARSNNARERWVWKSLRLSAFPRFSSTRRMECVCSFPEPSNLYLSTGSDRPKTPATL</sequence>
<evidence type="ECO:0000313" key="3">
    <source>
        <dbReference type="Proteomes" id="UP000593567"/>
    </source>
</evidence>
<evidence type="ECO:0008006" key="4">
    <source>
        <dbReference type="Google" id="ProtNLM"/>
    </source>
</evidence>
<feature type="chain" id="PRO_5029563887" description="Secreted protein" evidence="1">
    <location>
        <begin position="29"/>
        <end position="84"/>
    </location>
</feature>
<accession>A0A7J7JEK9</accession>
<dbReference type="Proteomes" id="UP000593567">
    <property type="component" value="Unassembled WGS sequence"/>
</dbReference>
<proteinExistence type="predicted"/>